<dbReference type="Pfam" id="PF12724">
    <property type="entry name" value="Flavodoxin_5"/>
    <property type="match status" value="1"/>
</dbReference>
<sequence length="139" mass="15723">MKTLIIYESKHHGNTFKLVDAIEEEWGCDLCNIADKNVDKEHINFEEYDLIGIASGVAFGRLYRNIERFVASEKFPSNKSVFLLYTCGNRNLRSTHYCDHIKEVLKNKNCKVEGSYGCAGYDTFGPLKLIGGISKGHPN</sequence>
<dbReference type="RefSeq" id="WP_074719052.1">
    <property type="nucleotide sequence ID" value="NZ_FNPG01000034.1"/>
</dbReference>
<accession>A0A1H3MI15</accession>
<dbReference type="Gene3D" id="3.40.50.360">
    <property type="match status" value="1"/>
</dbReference>
<dbReference type="OrthoDB" id="4564047at2"/>
<evidence type="ECO:0000313" key="2">
    <source>
        <dbReference type="EMBL" id="SDY75829.1"/>
    </source>
</evidence>
<dbReference type="GO" id="GO:0010181">
    <property type="term" value="F:FMN binding"/>
    <property type="evidence" value="ECO:0007669"/>
    <property type="project" value="TreeGrafter"/>
</dbReference>
<feature type="domain" description="Flavodoxin" evidence="1">
    <location>
        <begin position="4"/>
        <end position="97"/>
    </location>
</feature>
<dbReference type="InterPro" id="IPR052200">
    <property type="entry name" value="Protoporphyrinogen_IX_DH"/>
</dbReference>
<dbReference type="GO" id="GO:0070819">
    <property type="term" value="F:menaquinone-dependent protoporphyrinogen oxidase activity"/>
    <property type="evidence" value="ECO:0007669"/>
    <property type="project" value="TreeGrafter"/>
</dbReference>
<dbReference type="EMBL" id="FNPG01000034">
    <property type="protein sequence ID" value="SDY75829.1"/>
    <property type="molecule type" value="Genomic_DNA"/>
</dbReference>
<dbReference type="PANTHER" id="PTHR38030:SF2">
    <property type="entry name" value="PROTOPORPHYRINOGEN IX DEHYDROGENASE [QUINONE]"/>
    <property type="match status" value="1"/>
</dbReference>
<proteinExistence type="predicted"/>
<evidence type="ECO:0000259" key="1">
    <source>
        <dbReference type="Pfam" id="PF12724"/>
    </source>
</evidence>
<protein>
    <submittedName>
        <fullName evidence="2">Flavodoxin</fullName>
    </submittedName>
</protein>
<keyword evidence="3" id="KW-1185">Reference proteome</keyword>
<dbReference type="GO" id="GO:0006783">
    <property type="term" value="P:heme biosynthetic process"/>
    <property type="evidence" value="ECO:0007669"/>
    <property type="project" value="TreeGrafter"/>
</dbReference>
<dbReference type="AlphaFoldDB" id="A0A1H3MI15"/>
<dbReference type="STRING" id="1122142.SAMN02910414_02308"/>
<gene>
    <name evidence="2" type="ORF">SAMN02910414_02308</name>
</gene>
<dbReference type="Proteomes" id="UP000183918">
    <property type="component" value="Unassembled WGS sequence"/>
</dbReference>
<dbReference type="InterPro" id="IPR026816">
    <property type="entry name" value="Flavodoxin_dom"/>
</dbReference>
<evidence type="ECO:0000313" key="3">
    <source>
        <dbReference type="Proteomes" id="UP000183918"/>
    </source>
</evidence>
<dbReference type="InterPro" id="IPR029039">
    <property type="entry name" value="Flavoprotein-like_sf"/>
</dbReference>
<dbReference type="SUPFAM" id="SSF52218">
    <property type="entry name" value="Flavoproteins"/>
    <property type="match status" value="1"/>
</dbReference>
<reference evidence="2 3" key="1">
    <citation type="submission" date="2016-10" db="EMBL/GenBank/DDBJ databases">
        <authorList>
            <person name="de Groot N.N."/>
        </authorList>
    </citation>
    <scope>NUCLEOTIDE SEQUENCE [LARGE SCALE GENOMIC DNA]</scope>
    <source>
        <strain evidence="2 3">DSM 14045</strain>
    </source>
</reference>
<organism evidence="2 3">
    <name type="scientific">Lachnobacterium bovis DSM 14045</name>
    <dbReference type="NCBI Taxonomy" id="1122142"/>
    <lineage>
        <taxon>Bacteria</taxon>
        <taxon>Bacillati</taxon>
        <taxon>Bacillota</taxon>
        <taxon>Clostridia</taxon>
        <taxon>Lachnospirales</taxon>
        <taxon>Lachnospiraceae</taxon>
        <taxon>Lachnobacterium</taxon>
    </lineage>
</organism>
<name>A0A1H3MI15_9FIRM</name>
<dbReference type="PANTHER" id="PTHR38030">
    <property type="entry name" value="PROTOPORPHYRINOGEN IX DEHYDROGENASE [MENAQUINONE]"/>
    <property type="match status" value="1"/>
</dbReference>